<evidence type="ECO:0000313" key="1">
    <source>
        <dbReference type="EMBL" id="EFR46800.1"/>
    </source>
</evidence>
<proteinExistence type="predicted"/>
<gene>
    <name evidence="1" type="ORF">HCCG_01347</name>
</gene>
<organism evidence="1 2">
    <name type="scientific">Helicobacter cinaedi CCUG 18818 = ATCC BAA-847</name>
    <dbReference type="NCBI Taxonomy" id="537971"/>
    <lineage>
        <taxon>Bacteria</taxon>
        <taxon>Pseudomonadati</taxon>
        <taxon>Campylobacterota</taxon>
        <taxon>Epsilonproteobacteria</taxon>
        <taxon>Campylobacterales</taxon>
        <taxon>Helicobacteraceae</taxon>
        <taxon>Helicobacter</taxon>
    </lineage>
</organism>
<keyword evidence="2" id="KW-1185">Reference proteome</keyword>
<dbReference type="Proteomes" id="UP000005755">
    <property type="component" value="Unassembled WGS sequence"/>
</dbReference>
<accession>A0ABN0BB21</accession>
<name>A0ABN0BB21_9HELI</name>
<dbReference type="EMBL" id="DS990392">
    <property type="protein sequence ID" value="EFR46800.1"/>
    <property type="molecule type" value="Genomic_DNA"/>
</dbReference>
<evidence type="ECO:0000313" key="2">
    <source>
        <dbReference type="Proteomes" id="UP000005755"/>
    </source>
</evidence>
<sequence>MQFCSTILLEFAQKEKSWNVLIANTHSPIAKWFHCLKALIKQRKIVKSAISHLSVAKVPKPAQVRVAQKHTESANPPRFTDILKNSH</sequence>
<protein>
    <submittedName>
        <fullName evidence="1">Uncharacterized protein</fullName>
    </submittedName>
</protein>
<reference evidence="2" key="1">
    <citation type="journal article" date="2014" name="Genome Announc.">
        <title>Draft genome sequences of six enterohepatic helicobacter species isolated from humans and one from rhesus macaques.</title>
        <authorList>
            <person name="Shen Z."/>
            <person name="Sheh A."/>
            <person name="Young S.K."/>
            <person name="Abouelliel A."/>
            <person name="Ward D.V."/>
            <person name="Earl A.M."/>
            <person name="Fox J.G."/>
        </authorList>
    </citation>
    <scope>NUCLEOTIDE SEQUENCE [LARGE SCALE GENOMIC DNA]</scope>
    <source>
        <strain evidence="2">CCUG 18818</strain>
    </source>
</reference>